<sequence length="313" mass="36625">MSQADEEFLAGLGPPPYHLSTETLKKLFKEYKPRDISVLQLINAPAWIEQAGRHSELYRLFWQNVPLLIPAEAFISIINEDTNEDLAKLSFQNVWRFIERYFFGSNYSWMAEKQKVVFEISLTWCFEESLQAEGSFPTVSVNNLAALFEVYNKLQCDTYPDRLVRTFVWKDARGNRRTSKQPNTKRNMTFELGFSLAIHPILDDALDIWSKYIACGQKTLPTKDELKWHLAKMTQQHILDLWTPPIKRGYMKLWMIDAFEAMSRPGMRMDQDMQACLAWYNKPLAEISPIEDMFDTVDDPPLDWYLDELPCPE</sequence>
<protein>
    <submittedName>
        <fullName evidence="1">Uncharacterized protein</fullName>
    </submittedName>
</protein>
<name>A0A4S8VYQ0_AURPU</name>
<dbReference type="Proteomes" id="UP000308014">
    <property type="component" value="Unassembled WGS sequence"/>
</dbReference>
<organism evidence="1 2">
    <name type="scientific">Aureobasidium pullulans</name>
    <name type="common">Black yeast</name>
    <name type="synonym">Pullularia pullulans</name>
    <dbReference type="NCBI Taxonomy" id="5580"/>
    <lineage>
        <taxon>Eukaryota</taxon>
        <taxon>Fungi</taxon>
        <taxon>Dikarya</taxon>
        <taxon>Ascomycota</taxon>
        <taxon>Pezizomycotina</taxon>
        <taxon>Dothideomycetes</taxon>
        <taxon>Dothideomycetidae</taxon>
        <taxon>Dothideales</taxon>
        <taxon>Saccotheciaceae</taxon>
        <taxon>Aureobasidium</taxon>
    </lineage>
</organism>
<reference evidence="1 2" key="1">
    <citation type="submission" date="2018-10" db="EMBL/GenBank/DDBJ databases">
        <title>Fifty Aureobasidium pullulans genomes reveal a recombining polyextremotolerant generalist.</title>
        <authorList>
            <person name="Gostincar C."/>
            <person name="Turk M."/>
            <person name="Zajc J."/>
            <person name="Gunde-Cimerman N."/>
        </authorList>
    </citation>
    <scope>NUCLEOTIDE SEQUENCE [LARGE SCALE GENOMIC DNA]</scope>
    <source>
        <strain evidence="1 2">EXF-11318</strain>
    </source>
</reference>
<dbReference type="AlphaFoldDB" id="A0A4S8VYQ0"/>
<evidence type="ECO:0000313" key="1">
    <source>
        <dbReference type="EMBL" id="THW17809.1"/>
    </source>
</evidence>
<comment type="caution">
    <text evidence="1">The sequence shown here is derived from an EMBL/GenBank/DDBJ whole genome shotgun (WGS) entry which is preliminary data.</text>
</comment>
<gene>
    <name evidence="1" type="ORF">D6D24_03718</name>
</gene>
<proteinExistence type="predicted"/>
<accession>A0A4S8VYQ0</accession>
<dbReference type="EMBL" id="QZAJ01000099">
    <property type="protein sequence ID" value="THW17809.1"/>
    <property type="molecule type" value="Genomic_DNA"/>
</dbReference>
<evidence type="ECO:0000313" key="2">
    <source>
        <dbReference type="Proteomes" id="UP000308014"/>
    </source>
</evidence>